<dbReference type="Proteomes" id="UP000886841">
    <property type="component" value="Unassembled WGS sequence"/>
</dbReference>
<dbReference type="Pfam" id="PF22564">
    <property type="entry name" value="HAAS"/>
    <property type="match status" value="1"/>
</dbReference>
<gene>
    <name evidence="2" type="ORF">IAB98_07975</name>
</gene>
<evidence type="ECO:0000256" key="1">
    <source>
        <dbReference type="SAM" id="Phobius"/>
    </source>
</evidence>
<reference evidence="2" key="1">
    <citation type="submission" date="2020-10" db="EMBL/GenBank/DDBJ databases">
        <authorList>
            <person name="Gilroy R."/>
        </authorList>
    </citation>
    <scope>NUCLEOTIDE SEQUENCE</scope>
    <source>
        <strain evidence="2">ChiSxjej1B13-7041</strain>
    </source>
</reference>
<dbReference type="EMBL" id="DVHU01000072">
    <property type="protein sequence ID" value="HIR93336.1"/>
    <property type="molecule type" value="Genomic_DNA"/>
</dbReference>
<reference evidence="2" key="2">
    <citation type="journal article" date="2021" name="PeerJ">
        <title>Extensive microbial diversity within the chicken gut microbiome revealed by metagenomics and culture.</title>
        <authorList>
            <person name="Gilroy R."/>
            <person name="Ravi A."/>
            <person name="Getino M."/>
            <person name="Pursley I."/>
            <person name="Horton D.L."/>
            <person name="Alikhan N.F."/>
            <person name="Baker D."/>
            <person name="Gharbi K."/>
            <person name="Hall N."/>
            <person name="Watson M."/>
            <person name="Adriaenssens E.M."/>
            <person name="Foster-Nyarko E."/>
            <person name="Jarju S."/>
            <person name="Secka A."/>
            <person name="Antonio M."/>
            <person name="Oren A."/>
            <person name="Chaudhuri R.R."/>
            <person name="La Ragione R."/>
            <person name="Hildebrand F."/>
            <person name="Pallen M.J."/>
        </authorList>
    </citation>
    <scope>NUCLEOTIDE SEQUENCE</scope>
    <source>
        <strain evidence="2">ChiSxjej1B13-7041</strain>
    </source>
</reference>
<evidence type="ECO:0000313" key="3">
    <source>
        <dbReference type="Proteomes" id="UP000886841"/>
    </source>
</evidence>
<protein>
    <submittedName>
        <fullName evidence="2">DUF1700 domain-containing protein</fullName>
    </submittedName>
</protein>
<dbReference type="AlphaFoldDB" id="A0A9D1EK91"/>
<keyword evidence="1" id="KW-0812">Transmembrane</keyword>
<evidence type="ECO:0000313" key="2">
    <source>
        <dbReference type="EMBL" id="HIR93336.1"/>
    </source>
</evidence>
<keyword evidence="1" id="KW-0472">Membrane</keyword>
<accession>A0A9D1EK91</accession>
<name>A0A9D1EK91_9FIRM</name>
<keyword evidence="1" id="KW-1133">Transmembrane helix</keyword>
<feature type="transmembrane region" description="Helical" evidence="1">
    <location>
        <begin position="148"/>
        <end position="173"/>
    </location>
</feature>
<feature type="transmembrane region" description="Helical" evidence="1">
    <location>
        <begin position="77"/>
        <end position="108"/>
    </location>
</feature>
<organism evidence="2 3">
    <name type="scientific">Candidatus Egerieimonas intestinavium</name>
    <dbReference type="NCBI Taxonomy" id="2840777"/>
    <lineage>
        <taxon>Bacteria</taxon>
        <taxon>Bacillati</taxon>
        <taxon>Bacillota</taxon>
        <taxon>Clostridia</taxon>
        <taxon>Lachnospirales</taxon>
        <taxon>Lachnospiraceae</taxon>
        <taxon>Lachnospiraceae incertae sedis</taxon>
        <taxon>Candidatus Egerieimonas</taxon>
    </lineage>
</organism>
<comment type="caution">
    <text evidence="2">The sequence shown here is derived from an EMBL/GenBank/DDBJ whole genome shotgun (WGS) entry which is preliminary data.</text>
</comment>
<sequence>MNKKYFLLELEHELKPLKKAELEKFLSYYEEMIDDYLEDGCTEEEAIRRIGSPEDIAREILEDSSSFMEGRPLGSKIFIGILLVLGSPLWGSLLLAALLLVLSAYMILWCIPLCTGSLSLGAFLLALVSIPGSVPLFFGSAITGSVQLGLGLCAGGGALLGALLTWQFIRLFVQPTKVLTQKLTSMVYRRKRSK</sequence>
<proteinExistence type="predicted"/>